<dbReference type="EMBL" id="WMJX01000005">
    <property type="protein sequence ID" value="MTG97314.1"/>
    <property type="molecule type" value="Genomic_DNA"/>
</dbReference>
<evidence type="ECO:0000256" key="6">
    <source>
        <dbReference type="ARBA" id="ARBA00022989"/>
    </source>
</evidence>
<feature type="domain" description="NADH:quinone oxidoreductase/Mrp antiporter transmembrane" evidence="11">
    <location>
        <begin position="125"/>
        <end position="414"/>
    </location>
</feature>
<keyword evidence="7" id="KW-0406">Ion transport</keyword>
<evidence type="ECO:0000256" key="7">
    <source>
        <dbReference type="ARBA" id="ARBA00023065"/>
    </source>
</evidence>
<keyword evidence="8 10" id="KW-0472">Membrane</keyword>
<feature type="transmembrane region" description="Helical" evidence="10">
    <location>
        <begin position="129"/>
        <end position="148"/>
    </location>
</feature>
<feature type="domain" description="MrpA C-terminal/MbhD" evidence="13">
    <location>
        <begin position="609"/>
        <end position="672"/>
    </location>
</feature>
<feature type="transmembrane region" description="Helical" evidence="10">
    <location>
        <begin position="78"/>
        <end position="97"/>
    </location>
</feature>
<evidence type="ECO:0000259" key="13">
    <source>
        <dbReference type="Pfam" id="PF13244"/>
    </source>
</evidence>
<evidence type="ECO:0000259" key="14">
    <source>
        <dbReference type="Pfam" id="PF20501"/>
    </source>
</evidence>
<dbReference type="GO" id="GO:0006811">
    <property type="term" value="P:monoatomic ion transport"/>
    <property type="evidence" value="ECO:0007669"/>
    <property type="project" value="UniProtKB-KW"/>
</dbReference>
<feature type="transmembrane region" description="Helical" evidence="10">
    <location>
        <begin position="29"/>
        <end position="48"/>
    </location>
</feature>
<feature type="transmembrane region" description="Helical" evidence="10">
    <location>
        <begin position="241"/>
        <end position="261"/>
    </location>
</feature>
<evidence type="ECO:0000256" key="3">
    <source>
        <dbReference type="ARBA" id="ARBA00022449"/>
    </source>
</evidence>
<sequence length="772" mass="86184">MLTLIFLTFVLAFIVLFLKEFVRTKYVAIISLLPFSIFLYLLSFLPTIKDGTSSLIYTTDWVPSLGISLDFKFDGLSVLFGLLISGIGTLVYLYAISYLKGHPLLHRFLCYLTIFMGAMLGVVTSDNLITLFIFWELTSISSFFLIGFNNEEEESRKSALWAFSITGLGGFFLLSFGIIVGTITGTYSISELLNHSDVLKDSPYYLLIILFLFVAAFTKSAQFPFHFWLPGAMKAPTPVSAYLHSATMVKAGVFLVARFTPILGGEFYWNTILLVVGGVTMLFGAFHSVFRKDMKGILAYSTISALGLLMFLLGIGTELAMYAMAVFVLAHALYKAAFFLITGIVDHALHTRDINELSGLRKHFPLLAVTAVIAALSCAGIPLTFGFIGKELIYESGLHFSDDSWILLITGALFITNVFLTASGFLIGFKPFFGKGMKKVRIAHKPDWMLLTPTIVLSFFTLLLGIFPIIAYKEIILAVFASLNREVVEMPLKIWHGVNSSLLLSGCTILLGSIIYFVFKKWKNPMCFVQRFDRLAPQHIFSILAEKFRLLAYKYTFIFHSSYLRSYLAVIIVFFIGLVGYKLFTDVPLRVNTTGLSEFRIYELVVFLITVVAVIFAINTSSRLTAIAATGVVGYCICLIFVFYGAPDLGMTQFAIDTLTTVLFVLVLFKLPPFLRFNNRRLQIRDAVISISFGVLISIITLQALVSPADKDISRFYAENAYVLAKGKNVVNVILVDFRGFDTMIETIVLSIAALGVFSMLKYKEDEEELEN</sequence>
<dbReference type="PRINTS" id="PR01434">
    <property type="entry name" value="NADHDHGNASE5"/>
</dbReference>
<dbReference type="InterPro" id="IPR050616">
    <property type="entry name" value="CPA3_Na-H_Antiporter_A"/>
</dbReference>
<dbReference type="AlphaFoldDB" id="A0A6I3LHN6"/>
<evidence type="ECO:0000313" key="16">
    <source>
        <dbReference type="Proteomes" id="UP000438760"/>
    </source>
</evidence>
<evidence type="ECO:0000256" key="8">
    <source>
        <dbReference type="ARBA" id="ARBA00023136"/>
    </source>
</evidence>
<feature type="transmembrane region" description="Helical" evidence="10">
    <location>
        <begin position="743"/>
        <end position="761"/>
    </location>
</feature>
<dbReference type="PANTHER" id="PTHR43373">
    <property type="entry name" value="NA(+)/H(+) ANTIPORTER SUBUNIT"/>
    <property type="match status" value="1"/>
</dbReference>
<proteinExistence type="predicted"/>
<feature type="transmembrane region" description="Helical" evidence="10">
    <location>
        <begin position="448"/>
        <end position="481"/>
    </location>
</feature>
<evidence type="ECO:0000256" key="4">
    <source>
        <dbReference type="ARBA" id="ARBA00022475"/>
    </source>
</evidence>
<evidence type="ECO:0000256" key="10">
    <source>
        <dbReference type="SAM" id="Phobius"/>
    </source>
</evidence>
<feature type="transmembrane region" description="Helical" evidence="10">
    <location>
        <begin position="601"/>
        <end position="619"/>
    </location>
</feature>
<feature type="transmembrane region" description="Helical" evidence="10">
    <location>
        <begin position="501"/>
        <end position="519"/>
    </location>
</feature>
<dbReference type="InterPro" id="IPR046806">
    <property type="entry name" value="MrpA_C/MbhE"/>
</dbReference>
<organism evidence="15 16">
    <name type="scientific">Myroides albus</name>
    <dbReference type="NCBI Taxonomy" id="2562892"/>
    <lineage>
        <taxon>Bacteria</taxon>
        <taxon>Pseudomonadati</taxon>
        <taxon>Bacteroidota</taxon>
        <taxon>Flavobacteriia</taxon>
        <taxon>Flavobacteriales</taxon>
        <taxon>Flavobacteriaceae</taxon>
        <taxon>Myroides</taxon>
    </lineage>
</organism>
<dbReference type="InterPro" id="IPR001516">
    <property type="entry name" value="Proton_antipo_N"/>
</dbReference>
<comment type="subcellular location">
    <subcellularLocation>
        <location evidence="1">Cell membrane</location>
        <topology evidence="1">Multi-pass membrane protein</topology>
    </subcellularLocation>
    <subcellularLocation>
        <location evidence="9">Membrane</location>
        <topology evidence="9">Multi-pass membrane protein</topology>
    </subcellularLocation>
</comment>
<dbReference type="GO" id="GO:0015297">
    <property type="term" value="F:antiporter activity"/>
    <property type="evidence" value="ECO:0007669"/>
    <property type="project" value="UniProtKB-KW"/>
</dbReference>
<dbReference type="PANTHER" id="PTHR43373:SF1">
    <property type="entry name" value="NA(+)_H(+) ANTIPORTER SUBUNIT A"/>
    <property type="match status" value="1"/>
</dbReference>
<comment type="caution">
    <text evidence="15">The sequence shown here is derived from an EMBL/GenBank/DDBJ whole genome shotgun (WGS) entry which is preliminary data.</text>
</comment>
<keyword evidence="6 10" id="KW-1133">Transmembrane helix</keyword>
<feature type="transmembrane region" description="Helical" evidence="10">
    <location>
        <begin position="563"/>
        <end position="581"/>
    </location>
</feature>
<dbReference type="Pfam" id="PF00361">
    <property type="entry name" value="Proton_antipo_M"/>
    <property type="match status" value="1"/>
</dbReference>
<gene>
    <name evidence="15" type="ORF">GJV76_04060</name>
</gene>
<evidence type="ECO:0000313" key="15">
    <source>
        <dbReference type="EMBL" id="MTG97314.1"/>
    </source>
</evidence>
<dbReference type="Pfam" id="PF13244">
    <property type="entry name" value="MbhD"/>
    <property type="match status" value="1"/>
</dbReference>
<feature type="transmembrane region" description="Helical" evidence="10">
    <location>
        <begin position="160"/>
        <end position="184"/>
    </location>
</feature>
<evidence type="ECO:0000256" key="2">
    <source>
        <dbReference type="ARBA" id="ARBA00022448"/>
    </source>
</evidence>
<feature type="transmembrane region" description="Helical" evidence="10">
    <location>
        <begin position="626"/>
        <end position="646"/>
    </location>
</feature>
<evidence type="ECO:0000259" key="11">
    <source>
        <dbReference type="Pfam" id="PF00361"/>
    </source>
</evidence>
<feature type="transmembrane region" description="Helical" evidence="10">
    <location>
        <begin position="297"/>
        <end position="315"/>
    </location>
</feature>
<keyword evidence="4" id="KW-1003">Cell membrane</keyword>
<evidence type="ECO:0000259" key="12">
    <source>
        <dbReference type="Pfam" id="PF00662"/>
    </source>
</evidence>
<dbReference type="GO" id="GO:0005886">
    <property type="term" value="C:plasma membrane"/>
    <property type="evidence" value="ECO:0007669"/>
    <property type="project" value="UniProtKB-SubCell"/>
</dbReference>
<dbReference type="Pfam" id="PF20501">
    <property type="entry name" value="MbhE"/>
    <property type="match status" value="1"/>
</dbReference>
<feature type="transmembrane region" description="Helical" evidence="10">
    <location>
        <begin position="687"/>
        <end position="706"/>
    </location>
</feature>
<dbReference type="Proteomes" id="UP000438760">
    <property type="component" value="Unassembled WGS sequence"/>
</dbReference>
<evidence type="ECO:0000256" key="9">
    <source>
        <dbReference type="RuleBase" id="RU000320"/>
    </source>
</evidence>
<feature type="transmembrane region" description="Helical" evidence="10">
    <location>
        <begin position="104"/>
        <end position="123"/>
    </location>
</feature>
<feature type="domain" description="MrpA C-terminal/MbhE" evidence="14">
    <location>
        <begin position="684"/>
        <end position="762"/>
    </location>
</feature>
<feature type="transmembrane region" description="Helical" evidence="10">
    <location>
        <begin position="267"/>
        <end position="290"/>
    </location>
</feature>
<feature type="transmembrane region" description="Helical" evidence="10">
    <location>
        <begin position="6"/>
        <end position="22"/>
    </location>
</feature>
<feature type="domain" description="NADH-Ubiquinone oxidoreductase (complex I) chain 5 N-terminal" evidence="12">
    <location>
        <begin position="64"/>
        <end position="108"/>
    </location>
</feature>
<feature type="transmembrane region" description="Helical" evidence="10">
    <location>
        <begin position="321"/>
        <end position="345"/>
    </location>
</feature>
<accession>A0A6I3LHN6</accession>
<dbReference type="InterPro" id="IPR025383">
    <property type="entry name" value="MrpA_C/MbhD"/>
</dbReference>
<dbReference type="OrthoDB" id="9807568at2"/>
<feature type="transmembrane region" description="Helical" evidence="10">
    <location>
        <begin position="366"/>
        <end position="385"/>
    </location>
</feature>
<evidence type="ECO:0000256" key="5">
    <source>
        <dbReference type="ARBA" id="ARBA00022692"/>
    </source>
</evidence>
<evidence type="ECO:0000256" key="1">
    <source>
        <dbReference type="ARBA" id="ARBA00004651"/>
    </source>
</evidence>
<feature type="transmembrane region" description="Helical" evidence="10">
    <location>
        <begin position="652"/>
        <end position="675"/>
    </location>
</feature>
<name>A0A6I3LHN6_9FLAO</name>
<protein>
    <submittedName>
        <fullName evidence="15">DUF4040 domain-containing protein</fullName>
    </submittedName>
</protein>
<keyword evidence="3" id="KW-0050">Antiport</keyword>
<reference evidence="15 16" key="1">
    <citation type="submission" date="2019-11" db="EMBL/GenBank/DDBJ databases">
        <title>Genome of Strain BIT-d1.</title>
        <authorList>
            <person name="Yang Y."/>
        </authorList>
    </citation>
    <scope>NUCLEOTIDE SEQUENCE [LARGE SCALE GENOMIC DNA]</scope>
    <source>
        <strain evidence="15 16">BIT-d1</strain>
    </source>
</reference>
<feature type="transmembrane region" description="Helical" evidence="10">
    <location>
        <begin position="405"/>
        <end position="427"/>
    </location>
</feature>
<keyword evidence="16" id="KW-1185">Reference proteome</keyword>
<keyword evidence="5 9" id="KW-0812">Transmembrane</keyword>
<dbReference type="InterPro" id="IPR001750">
    <property type="entry name" value="ND/Mrp_TM"/>
</dbReference>
<dbReference type="Pfam" id="PF00662">
    <property type="entry name" value="Proton_antipo_N"/>
    <property type="match status" value="1"/>
</dbReference>
<keyword evidence="2" id="KW-0813">Transport</keyword>
<feature type="transmembrane region" description="Helical" evidence="10">
    <location>
        <begin position="204"/>
        <end position="229"/>
    </location>
</feature>
<dbReference type="RefSeq" id="WP_155091362.1">
    <property type="nucleotide sequence ID" value="NZ_CP102754.1"/>
</dbReference>